<protein>
    <submittedName>
        <fullName evidence="3">Isoquinoline 1-oxidoreductase, beta subunit</fullName>
    </submittedName>
</protein>
<dbReference type="OrthoDB" id="9767994at2"/>
<evidence type="ECO:0000313" key="4">
    <source>
        <dbReference type="Proteomes" id="UP000184066"/>
    </source>
</evidence>
<dbReference type="InterPro" id="IPR012368">
    <property type="entry name" value="OxRdtase_Mopterin-bd_su_IorB"/>
</dbReference>
<dbReference type="GO" id="GO:0016491">
    <property type="term" value="F:oxidoreductase activity"/>
    <property type="evidence" value="ECO:0007669"/>
    <property type="project" value="InterPro"/>
</dbReference>
<dbReference type="InterPro" id="IPR006311">
    <property type="entry name" value="TAT_signal"/>
</dbReference>
<feature type="signal peptide" evidence="1">
    <location>
        <begin position="1"/>
        <end position="32"/>
    </location>
</feature>
<dbReference type="InterPro" id="IPR052516">
    <property type="entry name" value="N-heterocyclic_Hydroxylase"/>
</dbReference>
<dbReference type="PANTHER" id="PTHR47495">
    <property type="entry name" value="ALDEHYDE DEHYDROGENASE"/>
    <property type="match status" value="1"/>
</dbReference>
<dbReference type="SMART" id="SM01008">
    <property type="entry name" value="Ald_Xan_dh_C"/>
    <property type="match status" value="1"/>
</dbReference>
<dbReference type="Gene3D" id="3.90.1170.50">
    <property type="entry name" value="Aldehyde oxidase/xanthine dehydrogenase, a/b hammerhead"/>
    <property type="match status" value="1"/>
</dbReference>
<evidence type="ECO:0000259" key="2">
    <source>
        <dbReference type="SMART" id="SM01008"/>
    </source>
</evidence>
<reference evidence="3 4" key="1">
    <citation type="submission" date="2016-12" db="EMBL/GenBank/DDBJ databases">
        <authorList>
            <person name="Song W.-J."/>
            <person name="Kurnit D.M."/>
        </authorList>
    </citation>
    <scope>NUCLEOTIDE SEQUENCE [LARGE SCALE GENOMIC DNA]</scope>
    <source>
        <strain evidence="3 4">CGMCC 1.10808</strain>
    </source>
</reference>
<proteinExistence type="predicted"/>
<dbReference type="EMBL" id="FRDL01000003">
    <property type="protein sequence ID" value="SHN62437.1"/>
    <property type="molecule type" value="Genomic_DNA"/>
</dbReference>
<accession>A0A1M7SV57</accession>
<feature type="chain" id="PRO_5009929302" evidence="1">
    <location>
        <begin position="33"/>
        <end position="725"/>
    </location>
</feature>
<dbReference type="Pfam" id="PF20256">
    <property type="entry name" value="MoCoBD_2"/>
    <property type="match status" value="2"/>
</dbReference>
<dbReference type="PIRSF" id="PIRSF036389">
    <property type="entry name" value="IOR_B"/>
    <property type="match status" value="1"/>
</dbReference>
<dbReference type="InterPro" id="IPR000674">
    <property type="entry name" value="Ald_Oxase/Xan_DH_a/b"/>
</dbReference>
<dbReference type="Proteomes" id="UP000184066">
    <property type="component" value="Unassembled WGS sequence"/>
</dbReference>
<keyword evidence="4" id="KW-1185">Reference proteome</keyword>
<dbReference type="InterPro" id="IPR008274">
    <property type="entry name" value="AldOxase/xan_DH_MoCoBD1"/>
</dbReference>
<dbReference type="InterPro" id="IPR037165">
    <property type="entry name" value="AldOxase/xan_DH_Mopterin-bd_sf"/>
</dbReference>
<sequence>MTVRTDRRGFLGLAAAAGAALAVGFDAQGALAAGAADAPGAAFNPFVRIAPDGAVTVIAKHFEMGQGASTGLATLVAEELGADWAQMRVAFAPADPSRYANLLFGTQGTGGSTAMANSWLQYRKAGAAAREMILRAAAARWGVDPAELDIVEGQVRGAGRSAGLGEFAADAAALTPPAEPALKPASAFRLIGAPDLRRLDGPSKTDGTAEFAMDVKVPGMVWAVILRSPRHGARLTGFDAAGAQAVRGFVDARALPNGAGVAVYARSTWAAIKAREAIEASWDEAEAETRSTDRMEAEHLALLDAPTYQARGEAAQAAAALSGAARVVEADMLLPHLAHAPMEPLNCVIEPLEDGVLIHDGCQFPGLTQPIVAAVLGLRPEQVRIRTVFAGGSFGRRANPTSDYHVEAALAFAALGGKTPVKLVWTREDDLAGGYYRPMAAHRVRVGLDADGRVVGWDHRIAAQSIMKGTAFESVTVHDGVDHSSVEGAADTPYAIPAMSVGLSDWTSPIPVLWWRSVGHSHTAFAMETALDMAAEAAGRDPLELRLELLSGESDDHRRLSGVLRLAAEKAGWGAPLAAGRGRGLAAHKSFGSYVATVVEVTARDGRVRIDRVVCAVDCGTAINPDIVRAQVEGAVGFGIGHAMRNRITFDNGAVEQTNFPDYEPLRMGDIGAIEVHVAPSEAPPSGIGEPGTPPAAPALANAIAAATGVRPLKLPITRAGLSFA</sequence>
<dbReference type="InterPro" id="IPR046867">
    <property type="entry name" value="AldOxase/xan_DH_MoCoBD2"/>
</dbReference>
<dbReference type="Pfam" id="PF02738">
    <property type="entry name" value="MoCoBD_1"/>
    <property type="match status" value="1"/>
</dbReference>
<evidence type="ECO:0000256" key="1">
    <source>
        <dbReference type="SAM" id="SignalP"/>
    </source>
</evidence>
<evidence type="ECO:0000313" key="3">
    <source>
        <dbReference type="EMBL" id="SHN62437.1"/>
    </source>
</evidence>
<dbReference type="RefSeq" id="WP_072746859.1">
    <property type="nucleotide sequence ID" value="NZ_FOHL01000001.1"/>
</dbReference>
<keyword evidence="1" id="KW-0732">Signal</keyword>
<dbReference type="PANTHER" id="PTHR47495:SF2">
    <property type="entry name" value="ALDEHYDE DEHYDROGENASE"/>
    <property type="match status" value="1"/>
</dbReference>
<organism evidence="3 4">
    <name type="scientific">Oceanicella actignis</name>
    <dbReference type="NCBI Taxonomy" id="1189325"/>
    <lineage>
        <taxon>Bacteria</taxon>
        <taxon>Pseudomonadati</taxon>
        <taxon>Pseudomonadota</taxon>
        <taxon>Alphaproteobacteria</taxon>
        <taxon>Rhodobacterales</taxon>
        <taxon>Paracoccaceae</taxon>
        <taxon>Oceanicella</taxon>
    </lineage>
</organism>
<dbReference type="SUPFAM" id="SSF56003">
    <property type="entry name" value="Molybdenum cofactor-binding domain"/>
    <property type="match status" value="2"/>
</dbReference>
<feature type="domain" description="Aldehyde oxidase/xanthine dehydrogenase a/b hammerhead" evidence="2">
    <location>
        <begin position="206"/>
        <end position="286"/>
    </location>
</feature>
<dbReference type="STRING" id="1189325.SAMN04488119_101292"/>
<gene>
    <name evidence="3" type="ORF">SAMN05216200_103293</name>
</gene>
<name>A0A1M7SV57_9RHOB</name>
<dbReference type="Gene3D" id="3.30.365.10">
    <property type="entry name" value="Aldehyde oxidase/xanthine dehydrogenase, molybdopterin binding domain"/>
    <property type="match status" value="4"/>
</dbReference>
<dbReference type="PROSITE" id="PS51318">
    <property type="entry name" value="TAT"/>
    <property type="match status" value="1"/>
</dbReference>
<dbReference type="AlphaFoldDB" id="A0A1M7SV57"/>